<dbReference type="Gene3D" id="3.10.450.50">
    <property type="match status" value="1"/>
</dbReference>
<dbReference type="OrthoDB" id="6657864at2"/>
<comment type="caution">
    <text evidence="2">The sequence shown here is derived from an EMBL/GenBank/DDBJ whole genome shotgun (WGS) entry which is preliminary data.</text>
</comment>
<evidence type="ECO:0000313" key="3">
    <source>
        <dbReference type="Proteomes" id="UP000215896"/>
    </source>
</evidence>
<dbReference type="InterPro" id="IPR037401">
    <property type="entry name" value="SnoaL-like"/>
</dbReference>
<dbReference type="EMBL" id="NMVO01000014">
    <property type="protein sequence ID" value="OYO12928.1"/>
    <property type="molecule type" value="Genomic_DNA"/>
</dbReference>
<dbReference type="Proteomes" id="UP000215896">
    <property type="component" value="Unassembled WGS sequence"/>
</dbReference>
<keyword evidence="3" id="KW-1185">Reference proteome</keyword>
<dbReference type="AlphaFoldDB" id="A0A255GAI1"/>
<proteinExistence type="predicted"/>
<dbReference type="Pfam" id="PF12680">
    <property type="entry name" value="SnoaL_2"/>
    <property type="match status" value="1"/>
</dbReference>
<protein>
    <recommendedName>
        <fullName evidence="1">SnoaL-like domain-containing protein</fullName>
    </recommendedName>
</protein>
<evidence type="ECO:0000259" key="1">
    <source>
        <dbReference type="Pfam" id="PF12680"/>
    </source>
</evidence>
<gene>
    <name evidence="2" type="ORF">CGZ94_13675</name>
</gene>
<dbReference type="InterPro" id="IPR032710">
    <property type="entry name" value="NTF2-like_dom_sf"/>
</dbReference>
<feature type="domain" description="SnoaL-like" evidence="1">
    <location>
        <begin position="18"/>
        <end position="116"/>
    </location>
</feature>
<sequence>MTEQQRKAIALEYLKRLDRGDGFFDLFDENVQFYFPKIGLVNGIDALREAFARIGSLLSQITHDYAYFNYVCTGDTVVVEGTSSGRTADGIEFRAGVTHAGRWCDVFEIRDHRITRLFVYLDPDYAGADTARYPWLQG</sequence>
<dbReference type="RefSeq" id="WP_094405947.1">
    <property type="nucleotide sequence ID" value="NZ_NMVN01000012.1"/>
</dbReference>
<organism evidence="2 3">
    <name type="scientific">Enemella evansiae</name>
    <dbReference type="NCBI Taxonomy" id="2016499"/>
    <lineage>
        <taxon>Bacteria</taxon>
        <taxon>Bacillati</taxon>
        <taxon>Actinomycetota</taxon>
        <taxon>Actinomycetes</taxon>
        <taxon>Propionibacteriales</taxon>
        <taxon>Propionibacteriaceae</taxon>
        <taxon>Enemella</taxon>
    </lineage>
</organism>
<reference evidence="2 3" key="1">
    <citation type="submission" date="2017-07" db="EMBL/GenBank/DDBJ databases">
        <title>Draft whole genome sequences of clinical Proprionibacteriaceae strains.</title>
        <authorList>
            <person name="Bernier A.-M."/>
            <person name="Bernard K."/>
            <person name="Domingo M.-C."/>
        </authorList>
    </citation>
    <scope>NUCLEOTIDE SEQUENCE [LARGE SCALE GENOMIC DNA]</scope>
    <source>
        <strain evidence="2 3">NML 030167</strain>
    </source>
</reference>
<accession>A0A255GAI1</accession>
<dbReference type="SUPFAM" id="SSF54427">
    <property type="entry name" value="NTF2-like"/>
    <property type="match status" value="1"/>
</dbReference>
<name>A0A255GAI1_9ACTN</name>
<evidence type="ECO:0000313" key="2">
    <source>
        <dbReference type="EMBL" id="OYO12928.1"/>
    </source>
</evidence>